<dbReference type="GO" id="GO:0044780">
    <property type="term" value="P:bacterial-type flagellum assembly"/>
    <property type="evidence" value="ECO:0007669"/>
    <property type="project" value="InterPro"/>
</dbReference>
<comment type="function">
    <text evidence="1">Controls the length of the flagellar hook.</text>
</comment>
<feature type="compositionally biased region" description="Basic and acidic residues" evidence="4">
    <location>
        <begin position="449"/>
        <end position="459"/>
    </location>
</feature>
<dbReference type="Proteomes" id="UP000639396">
    <property type="component" value="Unassembled WGS sequence"/>
</dbReference>
<dbReference type="Pfam" id="PF02120">
    <property type="entry name" value="Flg_hook"/>
    <property type="match status" value="1"/>
</dbReference>
<dbReference type="AlphaFoldDB" id="A0A927GZ96"/>
<dbReference type="Gene3D" id="3.30.750.140">
    <property type="match status" value="1"/>
</dbReference>
<feature type="region of interest" description="Disordered" evidence="4">
    <location>
        <begin position="432"/>
        <end position="490"/>
    </location>
</feature>
<name>A0A927GZ96_9BACL</name>
<evidence type="ECO:0000259" key="5">
    <source>
        <dbReference type="Pfam" id="PF02120"/>
    </source>
</evidence>
<accession>A0A927GZ96</accession>
<dbReference type="RefSeq" id="WP_190927919.1">
    <property type="nucleotide sequence ID" value="NZ_JACXJA010000014.1"/>
</dbReference>
<dbReference type="InterPro" id="IPR021136">
    <property type="entry name" value="Flagellar_hook_control-like_C"/>
</dbReference>
<evidence type="ECO:0000313" key="6">
    <source>
        <dbReference type="EMBL" id="MBD2862756.1"/>
    </source>
</evidence>
<feature type="compositionally biased region" description="Polar residues" evidence="4">
    <location>
        <begin position="210"/>
        <end position="223"/>
    </location>
</feature>
<reference evidence="6" key="1">
    <citation type="submission" date="2020-09" db="EMBL/GenBank/DDBJ databases">
        <title>A novel bacterium of genus Paenibacillus, isolated from South China Sea.</title>
        <authorList>
            <person name="Huang H."/>
            <person name="Mo K."/>
            <person name="Hu Y."/>
        </authorList>
    </citation>
    <scope>NUCLEOTIDE SEQUENCE</scope>
    <source>
        <strain evidence="6">IB182363</strain>
    </source>
</reference>
<dbReference type="PRINTS" id="PR01007">
    <property type="entry name" value="FLGHOOKFLIK"/>
</dbReference>
<gene>
    <name evidence="6" type="ORF">IDH45_12255</name>
</gene>
<keyword evidence="3" id="KW-1005">Bacterial flagellum biogenesis</keyword>
<comment type="similarity">
    <text evidence="2">Belongs to the FliK family.</text>
</comment>
<feature type="domain" description="Flagellar hook-length control protein-like C-terminal" evidence="5">
    <location>
        <begin position="354"/>
        <end position="432"/>
    </location>
</feature>
<feature type="compositionally biased region" description="Low complexity" evidence="4">
    <location>
        <begin position="438"/>
        <end position="448"/>
    </location>
</feature>
<keyword evidence="7" id="KW-1185">Reference proteome</keyword>
<dbReference type="InterPro" id="IPR001635">
    <property type="entry name" value="Flag_hook_Flik"/>
</dbReference>
<evidence type="ECO:0000256" key="1">
    <source>
        <dbReference type="ARBA" id="ARBA00003944"/>
    </source>
</evidence>
<evidence type="ECO:0000256" key="2">
    <source>
        <dbReference type="ARBA" id="ARBA00009149"/>
    </source>
</evidence>
<dbReference type="InterPro" id="IPR038610">
    <property type="entry name" value="FliK-like_C_sf"/>
</dbReference>
<comment type="caution">
    <text evidence="6">The sequence shown here is derived from an EMBL/GenBank/DDBJ whole genome shotgun (WGS) entry which is preliminary data.</text>
</comment>
<evidence type="ECO:0000313" key="7">
    <source>
        <dbReference type="Proteomes" id="UP000639396"/>
    </source>
</evidence>
<keyword evidence="6" id="KW-0969">Cilium</keyword>
<evidence type="ECO:0000256" key="3">
    <source>
        <dbReference type="ARBA" id="ARBA00022795"/>
    </source>
</evidence>
<dbReference type="GO" id="GO:0009424">
    <property type="term" value="C:bacterial-type flagellum hook"/>
    <property type="evidence" value="ECO:0007669"/>
    <property type="project" value="InterPro"/>
</dbReference>
<sequence>MSIPFNLVTSMPSGGAAQNGAIAAKAAAGAGTGDAGGSTPFAGTLVQALLGQNGAGAPAQSNMVASDLLAGLAAVQAAEGETSLPGDLLLQWLGTMDTDTALDGQEELLAGLLALMELAQAVIQQWKPSEDVQQTNVLPDDLVQPGDSLTGQNGKAKSWIHTFETLVELMKQNPDQPEIAHVVQAFERLLAPVVQAANGQDPMKAGDMPSSAQQSTVGASSAGTVQTVVQPAIAQHSRSRQTETANDGAGVKLAAAANLLVRGAEVRSRLEEIAARAGVQNQLSAIVSGKESASDPMTAETRIPEEGIDNGSPVQQMNHLVRQPAGHQQPAQQSQPVVHADRFADEMAQVLRSMKVSGANGLSEVRLTLMPEHLGQVDVKVTMQNGYIVAQFMADTAHGKEMLESQLSQLRTLLITQGLQVERLEVAQTNPQYPGLFQDSRGQQQSQQSDRRGKGKPDDFEQEPVDFLTELEGVTERKSQSADGSFDVTA</sequence>
<dbReference type="CDD" id="cd17470">
    <property type="entry name" value="T3SS_Flik_C"/>
    <property type="match status" value="1"/>
</dbReference>
<dbReference type="EMBL" id="JACXJA010000014">
    <property type="protein sequence ID" value="MBD2862756.1"/>
    <property type="molecule type" value="Genomic_DNA"/>
</dbReference>
<proteinExistence type="inferred from homology"/>
<organism evidence="6 7">
    <name type="scientific">Paenibacillus oceani</name>
    <dbReference type="NCBI Taxonomy" id="2772510"/>
    <lineage>
        <taxon>Bacteria</taxon>
        <taxon>Bacillati</taxon>
        <taxon>Bacillota</taxon>
        <taxon>Bacilli</taxon>
        <taxon>Bacillales</taxon>
        <taxon>Paenibacillaceae</taxon>
        <taxon>Paenibacillus</taxon>
    </lineage>
</organism>
<keyword evidence="6" id="KW-0966">Cell projection</keyword>
<evidence type="ECO:0000256" key="4">
    <source>
        <dbReference type="SAM" id="MobiDB-lite"/>
    </source>
</evidence>
<protein>
    <submittedName>
        <fullName evidence="6">Flagellar hook-length control protein FliK</fullName>
    </submittedName>
</protein>
<keyword evidence="6" id="KW-0282">Flagellum</keyword>
<feature type="region of interest" description="Disordered" evidence="4">
    <location>
        <begin position="200"/>
        <end position="223"/>
    </location>
</feature>